<proteinExistence type="predicted"/>
<feature type="non-terminal residue" evidence="2">
    <location>
        <position position="1"/>
    </location>
</feature>
<organism evidence="2 3">
    <name type="scientific">Trifolium medium</name>
    <dbReference type="NCBI Taxonomy" id="97028"/>
    <lineage>
        <taxon>Eukaryota</taxon>
        <taxon>Viridiplantae</taxon>
        <taxon>Streptophyta</taxon>
        <taxon>Embryophyta</taxon>
        <taxon>Tracheophyta</taxon>
        <taxon>Spermatophyta</taxon>
        <taxon>Magnoliopsida</taxon>
        <taxon>eudicotyledons</taxon>
        <taxon>Gunneridae</taxon>
        <taxon>Pentapetalae</taxon>
        <taxon>rosids</taxon>
        <taxon>fabids</taxon>
        <taxon>Fabales</taxon>
        <taxon>Fabaceae</taxon>
        <taxon>Papilionoideae</taxon>
        <taxon>50 kb inversion clade</taxon>
        <taxon>NPAAA clade</taxon>
        <taxon>Hologalegina</taxon>
        <taxon>IRL clade</taxon>
        <taxon>Trifolieae</taxon>
        <taxon>Trifolium</taxon>
    </lineage>
</organism>
<feature type="compositionally biased region" description="Polar residues" evidence="1">
    <location>
        <begin position="65"/>
        <end position="75"/>
    </location>
</feature>
<feature type="non-terminal residue" evidence="2">
    <location>
        <position position="75"/>
    </location>
</feature>
<feature type="region of interest" description="Disordered" evidence="1">
    <location>
        <begin position="53"/>
        <end position="75"/>
    </location>
</feature>
<evidence type="ECO:0000313" key="2">
    <source>
        <dbReference type="EMBL" id="MCI79979.1"/>
    </source>
</evidence>
<dbReference type="Proteomes" id="UP000265520">
    <property type="component" value="Unassembled WGS sequence"/>
</dbReference>
<dbReference type="EMBL" id="LXQA010985258">
    <property type="protein sequence ID" value="MCI79979.1"/>
    <property type="molecule type" value="Genomic_DNA"/>
</dbReference>
<reference evidence="2 3" key="1">
    <citation type="journal article" date="2018" name="Front. Plant Sci.">
        <title>Red Clover (Trifolium pratense) and Zigzag Clover (T. medium) - A Picture of Genomic Similarities and Differences.</title>
        <authorList>
            <person name="Dluhosova J."/>
            <person name="Istvanek J."/>
            <person name="Nedelnik J."/>
            <person name="Repkova J."/>
        </authorList>
    </citation>
    <scope>NUCLEOTIDE SEQUENCE [LARGE SCALE GENOMIC DNA]</scope>
    <source>
        <strain evidence="3">cv. 10/8</strain>
        <tissue evidence="2">Leaf</tissue>
    </source>
</reference>
<evidence type="ECO:0000256" key="1">
    <source>
        <dbReference type="SAM" id="MobiDB-lite"/>
    </source>
</evidence>
<accession>A0A392UYB6</accession>
<sequence length="75" mass="8152">YDEGQDDPEVRRHVDALVEQFAEGIEDEDEGSQDNFQPSSNCAADEEVCVEKQKVTPSRVGEAVVSQSAPGTDNP</sequence>
<protein>
    <submittedName>
        <fullName evidence="2">Uncharacterized protein</fullName>
    </submittedName>
</protein>
<comment type="caution">
    <text evidence="2">The sequence shown here is derived from an EMBL/GenBank/DDBJ whole genome shotgun (WGS) entry which is preliminary data.</text>
</comment>
<keyword evidence="3" id="KW-1185">Reference proteome</keyword>
<dbReference type="AlphaFoldDB" id="A0A392UYB6"/>
<name>A0A392UYB6_9FABA</name>
<evidence type="ECO:0000313" key="3">
    <source>
        <dbReference type="Proteomes" id="UP000265520"/>
    </source>
</evidence>